<name>A0A077RSA2_WHEAT</name>
<dbReference type="AlphaFoldDB" id="A0A077RSA2"/>
<evidence type="ECO:0000313" key="1">
    <source>
        <dbReference type="EMBL" id="CDM81025.1"/>
    </source>
</evidence>
<proteinExistence type="predicted"/>
<dbReference type="EMBL" id="HG670306">
    <property type="protein sequence ID" value="CDM81025.1"/>
    <property type="molecule type" value="Genomic_DNA"/>
</dbReference>
<accession>A0A077RSA2</accession>
<dbReference type="HOGENOM" id="CLU_2563114_0_0_1"/>
<organism evidence="1">
    <name type="scientific">Triticum aestivum</name>
    <name type="common">Wheat</name>
    <dbReference type="NCBI Taxonomy" id="4565"/>
    <lineage>
        <taxon>Eukaryota</taxon>
        <taxon>Viridiplantae</taxon>
        <taxon>Streptophyta</taxon>
        <taxon>Embryophyta</taxon>
        <taxon>Tracheophyta</taxon>
        <taxon>Spermatophyta</taxon>
        <taxon>Magnoliopsida</taxon>
        <taxon>Liliopsida</taxon>
        <taxon>Poales</taxon>
        <taxon>Poaceae</taxon>
        <taxon>BOP clade</taxon>
        <taxon>Pooideae</taxon>
        <taxon>Triticodae</taxon>
        <taxon>Triticeae</taxon>
        <taxon>Triticinae</taxon>
        <taxon>Triticum</taxon>
    </lineage>
</organism>
<reference evidence="1" key="1">
    <citation type="journal article" date="2014" name="Science">
        <title>Structural and functional partitioning of bread wheat chromosome 3B.</title>
        <authorList>
            <person name="Choulet F."/>
            <person name="Alberti A."/>
            <person name="Theil S."/>
            <person name="Glover N."/>
            <person name="Barbe V."/>
            <person name="Daron J."/>
            <person name="Pingault L."/>
            <person name="Sourdille P."/>
            <person name="Couloux A."/>
            <person name="Paux E."/>
            <person name="Leroy P."/>
            <person name="Mangenot S."/>
            <person name="Guilhot N."/>
            <person name="Le Gouis J."/>
            <person name="Balfourier F."/>
            <person name="Alaux M."/>
            <person name="Jamilloux V."/>
            <person name="Poulain J."/>
            <person name="Durand C."/>
            <person name="Bellec A."/>
            <person name="Gaspin C."/>
            <person name="Safar J."/>
            <person name="Dolezel J."/>
            <person name="Rogers J."/>
            <person name="Vandepoele K."/>
            <person name="Aury J.M."/>
            <person name="Mayer K."/>
            <person name="Berges H."/>
            <person name="Quesneville H."/>
            <person name="Wincker P."/>
            <person name="Feuillet C."/>
        </authorList>
    </citation>
    <scope>NUCLEOTIDE SEQUENCE</scope>
</reference>
<sequence>MVPGESWWFVSCNRHGKKISATWRWLLLHCMWIQRKEVQDGQGCHVYICDSRGVPDIYDEDGASTIAASEPSVVLDGLDGLR</sequence>
<protein>
    <submittedName>
        <fullName evidence="1">Uncharacterized protein</fullName>
    </submittedName>
</protein>
<gene>
    <name evidence="1" type="ORF">TRAES_3BF024700150CFD_c1</name>
</gene>